<organism evidence="2 3">
    <name type="scientific">Escherichia coli</name>
    <dbReference type="NCBI Taxonomy" id="562"/>
    <lineage>
        <taxon>Bacteria</taxon>
        <taxon>Pseudomonadati</taxon>
        <taxon>Pseudomonadota</taxon>
        <taxon>Gammaproteobacteria</taxon>
        <taxon>Enterobacterales</taxon>
        <taxon>Enterobacteriaceae</taxon>
        <taxon>Escherichia</taxon>
    </lineage>
</organism>
<evidence type="ECO:0000259" key="1">
    <source>
        <dbReference type="Pfam" id="PF22019"/>
    </source>
</evidence>
<dbReference type="Pfam" id="PF22019">
    <property type="entry name" value="GlgB_N"/>
    <property type="match status" value="1"/>
</dbReference>
<dbReference type="Gene3D" id="2.60.40.10">
    <property type="entry name" value="Immunoglobulins"/>
    <property type="match status" value="1"/>
</dbReference>
<evidence type="ECO:0000313" key="2">
    <source>
        <dbReference type="EMBL" id="BBU80161.1"/>
    </source>
</evidence>
<dbReference type="EMBL" id="AP022360">
    <property type="protein sequence ID" value="BBU80161.1"/>
    <property type="molecule type" value="Genomic_DNA"/>
</dbReference>
<dbReference type="InterPro" id="IPR013783">
    <property type="entry name" value="Ig-like_fold"/>
</dbReference>
<dbReference type="AlphaFoldDB" id="A0A8S0FGB1"/>
<dbReference type="InterPro" id="IPR014756">
    <property type="entry name" value="Ig_E-set"/>
</dbReference>
<evidence type="ECO:0000313" key="3">
    <source>
        <dbReference type="Proteomes" id="UP000467488"/>
    </source>
</evidence>
<gene>
    <name evidence="2" type="ORF">EIMP300_15610</name>
</gene>
<dbReference type="InterPro" id="IPR054169">
    <property type="entry name" value="GlgB_N"/>
</dbReference>
<accession>A0A8S0FGB1</accession>
<protein>
    <recommendedName>
        <fullName evidence="1">1,4-alpha-glucan branching enzyme GlgB N-terminal domain-containing protein</fullName>
    </recommendedName>
</protein>
<dbReference type="FunFam" id="2.60.40.10:FF:000331">
    <property type="entry name" value="1,4-alpha-glucan branching enzyme GlgB"/>
    <property type="match status" value="1"/>
</dbReference>
<sequence>MSDRIDRDVINALIAGHFADPFSVLGMHKTTAGLEVRALLPDATDVWVIEPKTGRKLAKLECLDSRGFFSGVIPRRKNFFRYQLAVVWHGQQNLIDDPYRFGPLIQEMDAWLLSEGTHLRPYETLGVRACRYYGWRHRYAFFCLGSKRPSGLGGWAIQLLGRSPSSDAPA</sequence>
<dbReference type="Proteomes" id="UP000467488">
    <property type="component" value="Chromosome"/>
</dbReference>
<dbReference type="SUPFAM" id="SSF81296">
    <property type="entry name" value="E set domains"/>
    <property type="match status" value="1"/>
</dbReference>
<reference evidence="2 3" key="1">
    <citation type="submission" date="2020-01" db="EMBL/GenBank/DDBJ databases">
        <title>Dynamics of blaIMP-6 dissemination in carbapenem resistant Enterobacteriacea isolated from regional surveillance in Osaka, Japan.</title>
        <authorList>
            <person name="Abe R."/>
            <person name="Akeda Y."/>
            <person name="Sugawara Y."/>
            <person name="Yamamoto N."/>
            <person name="Tomono K."/>
            <person name="Takeuchi D."/>
            <person name="Kawahara R."/>
            <person name="Hamada S."/>
        </authorList>
    </citation>
    <scope>NUCLEOTIDE SEQUENCE [LARGE SCALE GENOMIC DNA]</scope>
    <source>
        <strain evidence="2 3">E300</strain>
    </source>
</reference>
<feature type="domain" description="1,4-alpha-glucan branching enzyme GlgB N-terminal" evidence="1">
    <location>
        <begin position="7"/>
        <end position="99"/>
    </location>
</feature>
<name>A0A8S0FGB1_ECOLX</name>
<proteinExistence type="predicted"/>